<comment type="caution">
    <text evidence="1">The sequence shown here is derived from an EMBL/GenBank/DDBJ whole genome shotgun (WGS) entry which is preliminary data.</text>
</comment>
<gene>
    <name evidence="1" type="ORF">KIF53_20895</name>
</gene>
<accession>A0ABS7FJ48</accession>
<keyword evidence="2" id="KW-1185">Reference proteome</keyword>
<name>A0ABS7FJ48_9NEIS</name>
<evidence type="ECO:0000313" key="1">
    <source>
        <dbReference type="EMBL" id="MBW8290103.1"/>
    </source>
</evidence>
<sequence>MRTELLQLLEKLVEKVGEESATSILKKEMNVEVHELTIISNLSHHHIPDFYLRGDVFVASEGNVDLFGSDVIELSLARILLKVKDKLMERSWKRIYFIPTGHPIISLQIKLLIYQVTRLNSIDLLYLDGNFVDVDMNIRELELVVANKGKRRKMS</sequence>
<dbReference type="GeneID" id="89685865"/>
<evidence type="ECO:0000313" key="2">
    <source>
        <dbReference type="Proteomes" id="UP000711178"/>
    </source>
</evidence>
<dbReference type="RefSeq" id="WP_146008298.1">
    <property type="nucleotide sequence ID" value="NZ_CP142381.1"/>
</dbReference>
<reference evidence="1 2" key="1">
    <citation type="submission" date="2021-05" db="EMBL/GenBank/DDBJ databases">
        <title>Draft Whole Genome Sequencing Of Biosensor Chromobacterium violaceum Strain CV026 Reveals A Regulatory RNA In Chromobacterium violaceum Phenotype Regulatory Network.</title>
        <authorList>
            <person name="Hong K.W."/>
            <person name="Chan K.G."/>
            <person name="Chang C.-Y."/>
        </authorList>
    </citation>
    <scope>NUCLEOTIDE SEQUENCE [LARGE SCALE GENOMIC DNA]</scope>
    <source>
        <strain evidence="1 2">ATCC 31532</strain>
    </source>
</reference>
<organism evidence="1 2">
    <name type="scientific">Chromobacterium subtsugae</name>
    <dbReference type="NCBI Taxonomy" id="251747"/>
    <lineage>
        <taxon>Bacteria</taxon>
        <taxon>Pseudomonadati</taxon>
        <taxon>Pseudomonadota</taxon>
        <taxon>Betaproteobacteria</taxon>
        <taxon>Neisseriales</taxon>
        <taxon>Chromobacteriaceae</taxon>
        <taxon>Chromobacterium</taxon>
    </lineage>
</organism>
<protein>
    <submittedName>
        <fullName evidence="1">Uncharacterized protein</fullName>
    </submittedName>
</protein>
<proteinExistence type="predicted"/>
<dbReference type="Proteomes" id="UP000711178">
    <property type="component" value="Unassembled WGS sequence"/>
</dbReference>
<dbReference type="EMBL" id="JAHDTB010000033">
    <property type="protein sequence ID" value="MBW8290103.1"/>
    <property type="molecule type" value="Genomic_DNA"/>
</dbReference>